<accession>A0AAP5BII0</accession>
<dbReference type="InterPro" id="IPR032874">
    <property type="entry name" value="DDE_dom"/>
</dbReference>
<evidence type="ECO:0000259" key="4">
    <source>
        <dbReference type="Pfam" id="PF13610"/>
    </source>
</evidence>
<dbReference type="Proteomes" id="UP001242288">
    <property type="component" value="Unassembled WGS sequence"/>
</dbReference>
<evidence type="ECO:0000256" key="1">
    <source>
        <dbReference type="ARBA" id="ARBA00022578"/>
    </source>
</evidence>
<dbReference type="GO" id="GO:0003677">
    <property type="term" value="F:DNA binding"/>
    <property type="evidence" value="ECO:0007669"/>
    <property type="project" value="UniProtKB-KW"/>
</dbReference>
<organism evidence="6 8">
    <name type="scientific">Paraburkholderia madseniana</name>
    <dbReference type="NCBI Taxonomy" id="2599607"/>
    <lineage>
        <taxon>Bacteria</taxon>
        <taxon>Pseudomonadati</taxon>
        <taxon>Pseudomonadota</taxon>
        <taxon>Betaproteobacteria</taxon>
        <taxon>Burkholderiales</taxon>
        <taxon>Burkholderiaceae</taxon>
        <taxon>Paraburkholderia</taxon>
    </lineage>
</organism>
<comment type="caution">
    <text evidence="6">The sequence shown here is derived from an EMBL/GenBank/DDBJ whole genome shotgun (WGS) entry which is preliminary data.</text>
</comment>
<evidence type="ECO:0000256" key="3">
    <source>
        <dbReference type="ARBA" id="ARBA00023172"/>
    </source>
</evidence>
<evidence type="ECO:0000313" key="5">
    <source>
        <dbReference type="EMBL" id="MCX4150112.1"/>
    </source>
</evidence>
<dbReference type="Proteomes" id="UP001209412">
    <property type="component" value="Unassembled WGS sequence"/>
</dbReference>
<keyword evidence="3" id="KW-0233">DNA recombination</keyword>
<dbReference type="GO" id="GO:0032196">
    <property type="term" value="P:transposition"/>
    <property type="evidence" value="ECO:0007669"/>
    <property type="project" value="UniProtKB-KW"/>
</dbReference>
<keyword evidence="7" id="KW-1185">Reference proteome</keyword>
<dbReference type="Pfam" id="PF13610">
    <property type="entry name" value="DDE_Tnp_IS240"/>
    <property type="match status" value="1"/>
</dbReference>
<keyword evidence="2" id="KW-0238">DNA-binding</keyword>
<evidence type="ECO:0000313" key="8">
    <source>
        <dbReference type="Proteomes" id="UP001242288"/>
    </source>
</evidence>
<dbReference type="GO" id="GO:0006310">
    <property type="term" value="P:DNA recombination"/>
    <property type="evidence" value="ECO:0007669"/>
    <property type="project" value="UniProtKB-KW"/>
</dbReference>
<dbReference type="PANTHER" id="PTHR35528">
    <property type="entry name" value="BLL1675 PROTEIN"/>
    <property type="match status" value="1"/>
</dbReference>
<dbReference type="AlphaFoldDB" id="A0AAP5BII0"/>
<dbReference type="EMBL" id="JAMXWF010000037">
    <property type="protein sequence ID" value="MDQ6411928.1"/>
    <property type="molecule type" value="Genomic_DNA"/>
</dbReference>
<evidence type="ECO:0000256" key="2">
    <source>
        <dbReference type="ARBA" id="ARBA00023125"/>
    </source>
</evidence>
<protein>
    <submittedName>
        <fullName evidence="6">IS6 family transposase</fullName>
    </submittedName>
</protein>
<dbReference type="NCBIfam" id="NF033587">
    <property type="entry name" value="transpos_IS6"/>
    <property type="match status" value="1"/>
</dbReference>
<sequence length="239" mass="27853">MSKLKSLDGLFAGRHFDRDVIILCVRWYLRYKLSRRDLVEMMAERGLSLAHTTILRWVQRYTPEFVKRWKRFATPAGRSWRVDGTYLKIRGKWVYLYRAVDRVGQTVDFMLRAKRDVAAAKSFFSKAIKHQGRSPATVTLDGYAASHRAVREMKTGGLLPEDTEVRSSKYLNNLIEQDHRHIKSRTNMMLGFKRFRSAATTISGIELIHRIRKRQFDLSAFALEDIAAPSAWNLVLFNR</sequence>
<dbReference type="InterPro" id="IPR047930">
    <property type="entry name" value="Transpos_IS6"/>
</dbReference>
<dbReference type="InterPro" id="IPR052183">
    <property type="entry name" value="IS_Transposase"/>
</dbReference>
<evidence type="ECO:0000313" key="6">
    <source>
        <dbReference type="EMBL" id="MDQ6411928.1"/>
    </source>
</evidence>
<dbReference type="PANTHER" id="PTHR35528:SF3">
    <property type="entry name" value="BLL1675 PROTEIN"/>
    <property type="match status" value="1"/>
</dbReference>
<dbReference type="EMBL" id="JAPKHW010000037">
    <property type="protein sequence ID" value="MCX4150112.1"/>
    <property type="molecule type" value="Genomic_DNA"/>
</dbReference>
<name>A0AAP5BII0_9BURK</name>
<keyword evidence="1" id="KW-0815">Transposition</keyword>
<gene>
    <name evidence="6" type="ORF">NIE36_32825</name>
    <name evidence="5" type="ORF">OSB80_32895</name>
</gene>
<dbReference type="RefSeq" id="WP_266260883.1">
    <property type="nucleotide sequence ID" value="NZ_JAMXWF010000037.1"/>
</dbReference>
<dbReference type="InterPro" id="IPR012337">
    <property type="entry name" value="RNaseH-like_sf"/>
</dbReference>
<dbReference type="SUPFAM" id="SSF53098">
    <property type="entry name" value="Ribonuclease H-like"/>
    <property type="match status" value="1"/>
</dbReference>
<proteinExistence type="predicted"/>
<feature type="domain" description="DDE" evidence="4">
    <location>
        <begin position="78"/>
        <end position="214"/>
    </location>
</feature>
<evidence type="ECO:0000313" key="7">
    <source>
        <dbReference type="Proteomes" id="UP001209412"/>
    </source>
</evidence>
<reference evidence="6" key="1">
    <citation type="submission" date="2022-06" db="EMBL/GenBank/DDBJ databases">
        <title>PHB producers.</title>
        <authorList>
            <person name="Besaury L."/>
        </authorList>
    </citation>
    <scope>NUCLEOTIDE SEQUENCE</scope>
    <source>
        <strain evidence="6 7">SEWS6</strain>
    </source>
</reference>